<name>A0A1R4JX76_9ACTN</name>
<evidence type="ECO:0000313" key="7">
    <source>
        <dbReference type="EMBL" id="SJN36700.1"/>
    </source>
</evidence>
<keyword evidence="7" id="KW-0482">Metalloprotease</keyword>
<dbReference type="GO" id="GO:0008237">
    <property type="term" value="F:metallopeptidase activity"/>
    <property type="evidence" value="ECO:0007669"/>
    <property type="project" value="UniProtKB-KW"/>
</dbReference>
<keyword evidence="4 6" id="KW-0472">Membrane</keyword>
<dbReference type="EMBL" id="FUKQ01000036">
    <property type="protein sequence ID" value="SJN36700.1"/>
    <property type="molecule type" value="Genomic_DNA"/>
</dbReference>
<keyword evidence="7" id="KW-0378">Hydrolase</keyword>
<sequence length="294" mass="30739">MQFNENATLDSSQMSPSGSGGGGGVAIGGGLGLIIMILGLIFGFNPSDVLGGATTDTTNQSASGSNQYANCKTGADVQTNRECRWVAYVNSINSYWATQFQQGQYKMAQTVPFSGRVNTACGAASSQVGPFYCPADQQVYIDTAFADQLLQQLGAQGGDAAEAYILAHEYGHHISNITGQLQKAQSAGNQTGPTSMAVRSELQADCYAGVWFKNAASGQDAIVSGVTQDDLNRIVDAAAAVGDDRIQESTSGQVNPESWTHGSATMRQNWVGKGFTSGNPQICSTAFTAQDLEA</sequence>
<proteinExistence type="predicted"/>
<dbReference type="PANTHER" id="PTHR30168">
    <property type="entry name" value="PUTATIVE MEMBRANE PROTEIN YPFJ"/>
    <property type="match status" value="1"/>
</dbReference>
<evidence type="ECO:0000256" key="4">
    <source>
        <dbReference type="ARBA" id="ARBA00023136"/>
    </source>
</evidence>
<dbReference type="AlphaFoldDB" id="A0A1R4JX76"/>
<dbReference type="GO" id="GO:0016020">
    <property type="term" value="C:membrane"/>
    <property type="evidence" value="ECO:0007669"/>
    <property type="project" value="UniProtKB-SubCell"/>
</dbReference>
<keyword evidence="2 6" id="KW-0812">Transmembrane</keyword>
<feature type="region of interest" description="Disordered" evidence="5">
    <location>
        <begin position="1"/>
        <end position="21"/>
    </location>
</feature>
<dbReference type="PANTHER" id="PTHR30168:SF0">
    <property type="entry name" value="INNER MEMBRANE PROTEIN"/>
    <property type="match status" value="1"/>
</dbReference>
<gene>
    <name evidence="7" type="ORF">FM114_10110</name>
</gene>
<keyword evidence="8" id="KW-1185">Reference proteome</keyword>
<feature type="transmembrane region" description="Helical" evidence="6">
    <location>
        <begin position="20"/>
        <end position="44"/>
    </location>
</feature>
<evidence type="ECO:0000256" key="2">
    <source>
        <dbReference type="ARBA" id="ARBA00022692"/>
    </source>
</evidence>
<dbReference type="InterPro" id="IPR007343">
    <property type="entry name" value="Uncharacterised_pept_Zn_put"/>
</dbReference>
<dbReference type="GO" id="GO:0006508">
    <property type="term" value="P:proteolysis"/>
    <property type="evidence" value="ECO:0007669"/>
    <property type="project" value="UniProtKB-KW"/>
</dbReference>
<dbReference type="Pfam" id="PF04228">
    <property type="entry name" value="Zn_peptidase"/>
    <property type="match status" value="1"/>
</dbReference>
<organism evidence="7 8">
    <name type="scientific">Luteococcus japonicus LSP_Lj1</name>
    <dbReference type="NCBI Taxonomy" id="1255658"/>
    <lineage>
        <taxon>Bacteria</taxon>
        <taxon>Bacillati</taxon>
        <taxon>Actinomycetota</taxon>
        <taxon>Actinomycetes</taxon>
        <taxon>Propionibacteriales</taxon>
        <taxon>Propionibacteriaceae</taxon>
        <taxon>Luteococcus</taxon>
    </lineage>
</organism>
<dbReference type="STRING" id="1255658.FM114_10110"/>
<feature type="compositionally biased region" description="Polar residues" evidence="5">
    <location>
        <begin position="1"/>
        <end position="17"/>
    </location>
</feature>
<evidence type="ECO:0000256" key="6">
    <source>
        <dbReference type="SAM" id="Phobius"/>
    </source>
</evidence>
<dbReference type="RefSeq" id="WP_094765032.1">
    <property type="nucleotide sequence ID" value="NZ_FUKQ01000036.1"/>
</dbReference>
<reference evidence="7 8" key="1">
    <citation type="submission" date="2017-02" db="EMBL/GenBank/DDBJ databases">
        <authorList>
            <person name="Peterson S.W."/>
        </authorList>
    </citation>
    <scope>NUCLEOTIDE SEQUENCE [LARGE SCALE GENOMIC DNA]</scope>
    <source>
        <strain evidence="7 8">LSP_Lj1</strain>
    </source>
</reference>
<evidence type="ECO:0000256" key="1">
    <source>
        <dbReference type="ARBA" id="ARBA00004167"/>
    </source>
</evidence>
<keyword evidence="7" id="KW-0645">Protease</keyword>
<dbReference type="OrthoDB" id="9774900at2"/>
<comment type="subcellular location">
    <subcellularLocation>
        <location evidence="1">Membrane</location>
        <topology evidence="1">Single-pass membrane protein</topology>
    </subcellularLocation>
</comment>
<accession>A0A1R4JX76</accession>
<evidence type="ECO:0000313" key="8">
    <source>
        <dbReference type="Proteomes" id="UP000188342"/>
    </source>
</evidence>
<evidence type="ECO:0000256" key="5">
    <source>
        <dbReference type="SAM" id="MobiDB-lite"/>
    </source>
</evidence>
<protein>
    <submittedName>
        <fullName evidence="7">YpfJ protein, zinc metalloprotease superfamily</fullName>
    </submittedName>
</protein>
<dbReference type="Proteomes" id="UP000188342">
    <property type="component" value="Unassembled WGS sequence"/>
</dbReference>
<keyword evidence="3 6" id="KW-1133">Transmembrane helix</keyword>
<evidence type="ECO:0000256" key="3">
    <source>
        <dbReference type="ARBA" id="ARBA00022989"/>
    </source>
</evidence>